<feature type="compositionally biased region" description="Polar residues" evidence="2">
    <location>
        <begin position="403"/>
        <end position="418"/>
    </location>
</feature>
<proteinExistence type="predicted"/>
<evidence type="ECO:0000256" key="2">
    <source>
        <dbReference type="SAM" id="MobiDB-lite"/>
    </source>
</evidence>
<feature type="domain" description="Prenyltransferase alpha-alpha toroid" evidence="3">
    <location>
        <begin position="436"/>
        <end position="465"/>
    </location>
</feature>
<dbReference type="Gene3D" id="1.50.10.20">
    <property type="match status" value="2"/>
</dbReference>
<reference evidence="4" key="1">
    <citation type="submission" date="2013-10" db="EMBL/GenBank/DDBJ databases">
        <title>Genomic analysis of the causative agents of coccidiosis in chickens.</title>
        <authorList>
            <person name="Reid A.J."/>
            <person name="Blake D."/>
            <person name="Billington K."/>
            <person name="Browne H."/>
            <person name="Dunn M."/>
            <person name="Hung S."/>
            <person name="Kawahara F."/>
            <person name="Miranda-Saavedra D."/>
            <person name="Mourier T."/>
            <person name="Nagra H."/>
            <person name="Otto T.D."/>
            <person name="Rawlings N."/>
            <person name="Sanchez A."/>
            <person name="Sanders M."/>
            <person name="Subramaniam C."/>
            <person name="Tay Y."/>
            <person name="Dear P."/>
            <person name="Doerig C."/>
            <person name="Gruber A."/>
            <person name="Parkinson J."/>
            <person name="Shirley M."/>
            <person name="Wan K.L."/>
            <person name="Berriman M."/>
            <person name="Tomley F."/>
            <person name="Pain A."/>
        </authorList>
    </citation>
    <scope>NUCLEOTIDE SEQUENCE [LARGE SCALE GENOMIC DNA]</scope>
    <source>
        <strain evidence="4">Weybridge</strain>
    </source>
</reference>
<dbReference type="OMA" id="WTLCCLA"/>
<accession>U6MAI8</accession>
<evidence type="ECO:0000313" key="5">
    <source>
        <dbReference type="Proteomes" id="UP000030763"/>
    </source>
</evidence>
<dbReference type="VEuPathDB" id="ToxoDB:EMWEY_00017160"/>
<evidence type="ECO:0000259" key="3">
    <source>
        <dbReference type="Pfam" id="PF00432"/>
    </source>
</evidence>
<dbReference type="GO" id="GO:0016740">
    <property type="term" value="F:transferase activity"/>
    <property type="evidence" value="ECO:0007669"/>
    <property type="project" value="UniProtKB-KW"/>
</dbReference>
<organism evidence="4 5">
    <name type="scientific">Eimeria maxima</name>
    <name type="common">Coccidian parasite</name>
    <dbReference type="NCBI Taxonomy" id="5804"/>
    <lineage>
        <taxon>Eukaryota</taxon>
        <taxon>Sar</taxon>
        <taxon>Alveolata</taxon>
        <taxon>Apicomplexa</taxon>
        <taxon>Conoidasida</taxon>
        <taxon>Coccidia</taxon>
        <taxon>Eucoccidiorida</taxon>
        <taxon>Eimeriorina</taxon>
        <taxon>Eimeriidae</taxon>
        <taxon>Eimeria</taxon>
    </lineage>
</organism>
<reference evidence="4" key="2">
    <citation type="submission" date="2013-10" db="EMBL/GenBank/DDBJ databases">
        <authorList>
            <person name="Aslett M."/>
        </authorList>
    </citation>
    <scope>NUCLEOTIDE SEQUENCE [LARGE SCALE GENOMIC DNA]</scope>
    <source>
        <strain evidence="4">Weybridge</strain>
    </source>
</reference>
<feature type="domain" description="Prenyltransferase alpha-alpha toroid" evidence="3">
    <location>
        <begin position="187"/>
        <end position="310"/>
    </location>
</feature>
<gene>
    <name evidence="4" type="ORF">EMWEY_00017160</name>
</gene>
<dbReference type="EMBL" id="HG719776">
    <property type="protein sequence ID" value="CDJ58675.1"/>
    <property type="molecule type" value="Genomic_DNA"/>
</dbReference>
<feature type="region of interest" description="Disordered" evidence="2">
    <location>
        <begin position="333"/>
        <end position="380"/>
    </location>
</feature>
<sequence length="513" mass="55129">MEVLGTGQATAAEASEQRYLNVTAHRLYVLRQLQKGLRMFCGTPYVEEIPSASSVGISADVAHTPFMELQQQQQSLVSGLYWTLCCLAVLQPRVTLSLSCQEGHHPETNLVPLPPKVKEDLIFKVILSCLRRRQCTGWASAAPEVRSPLGLAERGEEYGGGIDKKASQGTVMPSTAAAASLEAKSHLHCDRSAIGFSSNMAEGATATALSTCSGLQALALLDALPLLSEGTLQQLRRFVLSLQRLEDGAFANTLHRRCWSNLCSSCSHSTAGAPVPTVPAAATTEEVEWESEGDVRSTFCCLLSLKLIHAAVKARHNRNAAVPVPHSGALAARAVGSAAEEDSAAVTPEEIAGEKPAPFREGPTDPDPWQHPSGGISRASSFFHSPAQKGCVASAACEGCTEPSKSTNENNDGNSSGMYNPLSMLGTGPLESSEKQLRCPDPFHTFFALAGLSLLAHGWKEETKQLELQQREPQQEEQEHQIQQNLQWQATCRQLLQPLDPQTALPLQLANSL</sequence>
<evidence type="ECO:0000313" key="4">
    <source>
        <dbReference type="EMBL" id="CDJ58675.1"/>
    </source>
</evidence>
<feature type="region of interest" description="Disordered" evidence="2">
    <location>
        <begin position="400"/>
        <end position="436"/>
    </location>
</feature>
<dbReference type="InterPro" id="IPR001330">
    <property type="entry name" value="Prenyltrans"/>
</dbReference>
<keyword evidence="5" id="KW-1185">Reference proteome</keyword>
<keyword evidence="1" id="KW-0677">Repeat</keyword>
<protein>
    <submittedName>
        <fullName evidence="4">Geranylgeranyl transferase type II beta subunit, putative</fullName>
    </submittedName>
</protein>
<keyword evidence="4" id="KW-0808">Transferase</keyword>
<dbReference type="SUPFAM" id="SSF48239">
    <property type="entry name" value="Terpenoid cyclases/Protein prenyltransferases"/>
    <property type="match status" value="1"/>
</dbReference>
<dbReference type="Proteomes" id="UP000030763">
    <property type="component" value="Unassembled WGS sequence"/>
</dbReference>
<dbReference type="Pfam" id="PF00432">
    <property type="entry name" value="Prenyltrans"/>
    <property type="match status" value="2"/>
</dbReference>
<evidence type="ECO:0000256" key="1">
    <source>
        <dbReference type="ARBA" id="ARBA00022737"/>
    </source>
</evidence>
<dbReference type="InterPro" id="IPR008930">
    <property type="entry name" value="Terpenoid_cyclase/PrenylTrfase"/>
</dbReference>
<dbReference type="OrthoDB" id="24893at2759"/>
<dbReference type="AlphaFoldDB" id="U6MAI8"/>
<dbReference type="RefSeq" id="XP_013335323.1">
    <property type="nucleotide sequence ID" value="XM_013479869.1"/>
</dbReference>
<dbReference type="GeneID" id="25335702"/>
<name>U6MAI8_EIMMA</name>